<evidence type="ECO:0000256" key="1">
    <source>
        <dbReference type="ARBA" id="ARBA00008857"/>
    </source>
</evidence>
<dbReference type="Proteomes" id="UP000285820">
    <property type="component" value="Unassembled WGS sequence"/>
</dbReference>
<evidence type="ECO:0000256" key="4">
    <source>
        <dbReference type="ARBA" id="ARBA00023172"/>
    </source>
</evidence>
<comment type="similarity">
    <text evidence="1">Belongs to the 'phage' integrase family.</text>
</comment>
<dbReference type="SUPFAM" id="SSF56349">
    <property type="entry name" value="DNA breaking-rejoining enzymes"/>
    <property type="match status" value="1"/>
</dbReference>
<gene>
    <name evidence="5" type="ORF">DWY29_10550</name>
</gene>
<evidence type="ECO:0000256" key="2">
    <source>
        <dbReference type="ARBA" id="ARBA00022908"/>
    </source>
</evidence>
<dbReference type="InterPro" id="IPR011010">
    <property type="entry name" value="DNA_brk_join_enz"/>
</dbReference>
<evidence type="ECO:0000313" key="6">
    <source>
        <dbReference type="Proteomes" id="UP000285820"/>
    </source>
</evidence>
<accession>A0A412FH29</accession>
<dbReference type="GO" id="GO:0015074">
    <property type="term" value="P:DNA integration"/>
    <property type="evidence" value="ECO:0007669"/>
    <property type="project" value="UniProtKB-KW"/>
</dbReference>
<dbReference type="InterPro" id="IPR013762">
    <property type="entry name" value="Integrase-like_cat_sf"/>
</dbReference>
<comment type="caution">
    <text evidence="5">The sequence shown here is derived from an EMBL/GenBank/DDBJ whole genome shotgun (WGS) entry which is preliminary data.</text>
</comment>
<dbReference type="GO" id="GO:0003677">
    <property type="term" value="F:DNA binding"/>
    <property type="evidence" value="ECO:0007669"/>
    <property type="project" value="UniProtKB-KW"/>
</dbReference>
<proteinExistence type="inferred from homology"/>
<keyword evidence="2" id="KW-0229">DNA integration</keyword>
<dbReference type="Gene3D" id="1.10.443.10">
    <property type="entry name" value="Intergrase catalytic core"/>
    <property type="match status" value="1"/>
</dbReference>
<dbReference type="RefSeq" id="WP_118126388.1">
    <property type="nucleotide sequence ID" value="NZ_QRUN01000014.1"/>
</dbReference>
<dbReference type="EMBL" id="QRUN01000014">
    <property type="protein sequence ID" value="RGR67481.1"/>
    <property type="molecule type" value="Genomic_DNA"/>
</dbReference>
<name>A0A412FH29_9FIRM</name>
<dbReference type="AlphaFoldDB" id="A0A412FH29"/>
<dbReference type="GO" id="GO:0006310">
    <property type="term" value="P:DNA recombination"/>
    <property type="evidence" value="ECO:0007669"/>
    <property type="project" value="UniProtKB-KW"/>
</dbReference>
<organism evidence="5 6">
    <name type="scientific">Roseburia inulinivorans</name>
    <dbReference type="NCBI Taxonomy" id="360807"/>
    <lineage>
        <taxon>Bacteria</taxon>
        <taxon>Bacillati</taxon>
        <taxon>Bacillota</taxon>
        <taxon>Clostridia</taxon>
        <taxon>Lachnospirales</taxon>
        <taxon>Lachnospiraceae</taxon>
        <taxon>Roseburia</taxon>
    </lineage>
</organism>
<protein>
    <submittedName>
        <fullName evidence="5">Integrase</fullName>
    </submittedName>
</protein>
<keyword evidence="4" id="KW-0233">DNA recombination</keyword>
<evidence type="ECO:0000256" key="3">
    <source>
        <dbReference type="ARBA" id="ARBA00023125"/>
    </source>
</evidence>
<dbReference type="PANTHER" id="PTHR30629:SF2">
    <property type="entry name" value="PROPHAGE INTEGRASE INTS-RELATED"/>
    <property type="match status" value="1"/>
</dbReference>
<evidence type="ECO:0000313" key="5">
    <source>
        <dbReference type="EMBL" id="RGR67481.1"/>
    </source>
</evidence>
<reference evidence="5 6" key="1">
    <citation type="submission" date="2018-08" db="EMBL/GenBank/DDBJ databases">
        <title>A genome reference for cultivated species of the human gut microbiota.</title>
        <authorList>
            <person name="Zou Y."/>
            <person name="Xue W."/>
            <person name="Luo G."/>
        </authorList>
    </citation>
    <scope>NUCLEOTIDE SEQUENCE [LARGE SCALE GENOMIC DNA]</scope>
    <source>
        <strain evidence="5 6">AF24-4</strain>
    </source>
</reference>
<sequence length="363" mass="41959">MARRKKHQKLPNGFGSIKYLGKGRYKPYGVYPPVTEYTSKGPVTPKALAYVETWDEGYEILAARKLENEGKIKIQNGVYIDRTPTFKEVYEDFYKEKYRNELREGKKKTSSMSSTQVAFKNSSALHDIQFGQIKYKDLQDVLNACPLKHSSLELIVSLMHQMYKYAIKYDIVDKDYSSALFIPIPDDDESGVPFTDEELKILWKNKDDFVVQMLLIMCYSGYRIKAFTNIETNLDGKYFKGGVKTKASKERIVPIHSCIFDMVKARYNGKNLLGCSVRDFRNKMYNTLSSLGIANAATGARHTPHDCRHTFSALCERYEVNENDRKRMMGHSFKSDITNAKYSHRTIEELREQIEKIKTPFII</sequence>
<dbReference type="InterPro" id="IPR050808">
    <property type="entry name" value="Phage_Integrase"/>
</dbReference>
<dbReference type="InterPro" id="IPR010998">
    <property type="entry name" value="Integrase_recombinase_N"/>
</dbReference>
<dbReference type="Gene3D" id="1.10.150.130">
    <property type="match status" value="1"/>
</dbReference>
<dbReference type="PANTHER" id="PTHR30629">
    <property type="entry name" value="PROPHAGE INTEGRASE"/>
    <property type="match status" value="1"/>
</dbReference>
<keyword evidence="3" id="KW-0238">DNA-binding</keyword>